<reference evidence="3" key="1">
    <citation type="journal article" date="2014" name="PLoS ONE">
        <title>Transcriptome-Based Identification of ABC Transporters in the Western Tarnished Plant Bug Lygus hesperus.</title>
        <authorList>
            <person name="Hull J.J."/>
            <person name="Chaney K."/>
            <person name="Geib S.M."/>
            <person name="Fabrick J.A."/>
            <person name="Brent C.S."/>
            <person name="Walsh D."/>
            <person name="Lavine L.C."/>
        </authorList>
    </citation>
    <scope>NUCLEOTIDE SEQUENCE</scope>
</reference>
<feature type="region of interest" description="Disordered" evidence="1">
    <location>
        <begin position="36"/>
        <end position="59"/>
    </location>
</feature>
<sequence>MGITDNLFHRKSMSHLRTTPKVVSVSQQYRLSNAGYQRKFGDKSHGPNSGSPKDKDEKALKKGECVTRFFVDEKNGNEPTLVGSSVSTSLPDLSLSSMYDRSMSFPECLCYRNPCYIACDEFNCNYTGIGRVRRRCPCHPTVTFLLDLPQCPKCLGSIREYPDRIIPTTTEDEEDDDL</sequence>
<dbReference type="AlphaFoldDB" id="A0A0A9WNI6"/>
<gene>
    <name evidence="2" type="ORF">CM83_68858</name>
    <name evidence="3" type="ORF">CM83_68861</name>
</gene>
<protein>
    <submittedName>
        <fullName evidence="3">Uncharacterized protein</fullName>
    </submittedName>
</protein>
<name>A0A0A9WNI6_LYGHE</name>
<evidence type="ECO:0000313" key="2">
    <source>
        <dbReference type="EMBL" id="JAG10015.1"/>
    </source>
</evidence>
<evidence type="ECO:0000256" key="1">
    <source>
        <dbReference type="SAM" id="MobiDB-lite"/>
    </source>
</evidence>
<dbReference type="EMBL" id="GBHO01033587">
    <property type="protein sequence ID" value="JAG10017.1"/>
    <property type="molecule type" value="Transcribed_RNA"/>
</dbReference>
<accession>A0A0A9WNI6</accession>
<evidence type="ECO:0000313" key="3">
    <source>
        <dbReference type="EMBL" id="JAG10017.1"/>
    </source>
</evidence>
<organism evidence="3">
    <name type="scientific">Lygus hesperus</name>
    <name type="common">Western plant bug</name>
    <dbReference type="NCBI Taxonomy" id="30085"/>
    <lineage>
        <taxon>Eukaryota</taxon>
        <taxon>Metazoa</taxon>
        <taxon>Ecdysozoa</taxon>
        <taxon>Arthropoda</taxon>
        <taxon>Hexapoda</taxon>
        <taxon>Insecta</taxon>
        <taxon>Pterygota</taxon>
        <taxon>Neoptera</taxon>
        <taxon>Paraneoptera</taxon>
        <taxon>Hemiptera</taxon>
        <taxon>Heteroptera</taxon>
        <taxon>Panheteroptera</taxon>
        <taxon>Cimicomorpha</taxon>
        <taxon>Miridae</taxon>
        <taxon>Mirini</taxon>
        <taxon>Lygus</taxon>
    </lineage>
</organism>
<reference evidence="3" key="2">
    <citation type="submission" date="2014-07" db="EMBL/GenBank/DDBJ databases">
        <authorList>
            <person name="Hull J."/>
        </authorList>
    </citation>
    <scope>NUCLEOTIDE SEQUENCE</scope>
</reference>
<dbReference type="EMBL" id="GBHO01033589">
    <property type="protein sequence ID" value="JAG10015.1"/>
    <property type="molecule type" value="Transcribed_RNA"/>
</dbReference>
<proteinExistence type="predicted"/>